<feature type="transmembrane region" description="Helical" evidence="5">
    <location>
        <begin position="259"/>
        <end position="283"/>
    </location>
</feature>
<dbReference type="GO" id="GO:0036128">
    <property type="term" value="C:CatSper complex"/>
    <property type="evidence" value="ECO:0007669"/>
    <property type="project" value="InterPro"/>
</dbReference>
<evidence type="ECO:0000256" key="4">
    <source>
        <dbReference type="ARBA" id="ARBA00023136"/>
    </source>
</evidence>
<dbReference type="GO" id="GO:0007283">
    <property type="term" value="P:spermatogenesis"/>
    <property type="evidence" value="ECO:0007669"/>
    <property type="project" value="TreeGrafter"/>
</dbReference>
<dbReference type="GO" id="GO:0030317">
    <property type="term" value="P:flagellated sperm motility"/>
    <property type="evidence" value="ECO:0007669"/>
    <property type="project" value="InterPro"/>
</dbReference>
<feature type="domain" description="Ion transport" evidence="6">
    <location>
        <begin position="55"/>
        <end position="293"/>
    </location>
</feature>
<dbReference type="SUPFAM" id="SSF81324">
    <property type="entry name" value="Voltage-gated potassium channels"/>
    <property type="match status" value="1"/>
</dbReference>
<feature type="transmembrane region" description="Helical" evidence="5">
    <location>
        <begin position="57"/>
        <end position="78"/>
    </location>
</feature>
<dbReference type="GO" id="GO:0060296">
    <property type="term" value="P:regulation of cilium beat frequency involved in ciliary motility"/>
    <property type="evidence" value="ECO:0007669"/>
    <property type="project" value="TreeGrafter"/>
</dbReference>
<dbReference type="GO" id="GO:0005245">
    <property type="term" value="F:voltage-gated calcium channel activity"/>
    <property type="evidence" value="ECO:0007669"/>
    <property type="project" value="TreeGrafter"/>
</dbReference>
<evidence type="ECO:0000256" key="1">
    <source>
        <dbReference type="ARBA" id="ARBA00004141"/>
    </source>
</evidence>
<evidence type="ECO:0000313" key="7">
    <source>
        <dbReference type="EMBL" id="GAU90344.1"/>
    </source>
</evidence>
<evidence type="ECO:0000259" key="6">
    <source>
        <dbReference type="Pfam" id="PF00520"/>
    </source>
</evidence>
<dbReference type="GO" id="GO:0005227">
    <property type="term" value="F:calcium-activated cation channel activity"/>
    <property type="evidence" value="ECO:0007669"/>
    <property type="project" value="InterPro"/>
</dbReference>
<dbReference type="InterPro" id="IPR027359">
    <property type="entry name" value="Volt_channel_dom_sf"/>
</dbReference>
<keyword evidence="4 5" id="KW-0472">Membrane</keyword>
<dbReference type="Proteomes" id="UP000186922">
    <property type="component" value="Unassembled WGS sequence"/>
</dbReference>
<evidence type="ECO:0000256" key="3">
    <source>
        <dbReference type="ARBA" id="ARBA00022989"/>
    </source>
</evidence>
<organism evidence="7 8">
    <name type="scientific">Ramazzottius varieornatus</name>
    <name type="common">Water bear</name>
    <name type="synonym">Tardigrade</name>
    <dbReference type="NCBI Taxonomy" id="947166"/>
    <lineage>
        <taxon>Eukaryota</taxon>
        <taxon>Metazoa</taxon>
        <taxon>Ecdysozoa</taxon>
        <taxon>Tardigrada</taxon>
        <taxon>Eutardigrada</taxon>
        <taxon>Parachela</taxon>
        <taxon>Hypsibioidea</taxon>
        <taxon>Ramazzottiidae</taxon>
        <taxon>Ramazzottius</taxon>
    </lineage>
</organism>
<protein>
    <recommendedName>
        <fullName evidence="6">Ion transport domain-containing protein</fullName>
    </recommendedName>
</protein>
<dbReference type="Gene3D" id="1.10.287.70">
    <property type="match status" value="1"/>
</dbReference>
<dbReference type="STRING" id="947166.A0A1D1UKW7"/>
<name>A0A1D1UKW7_RAMVA</name>
<dbReference type="OrthoDB" id="431720at2759"/>
<proteinExistence type="predicted"/>
<keyword evidence="2 5" id="KW-0812">Transmembrane</keyword>
<feature type="transmembrane region" description="Helical" evidence="5">
    <location>
        <begin position="90"/>
        <end position="116"/>
    </location>
</feature>
<comment type="subcellular location">
    <subcellularLocation>
        <location evidence="1">Membrane</location>
        <topology evidence="1">Multi-pass membrane protein</topology>
    </subcellularLocation>
</comment>
<sequence length="399" mass="45964">MSAVDVYRPMAYERVLGDIAAPVGSTEDDEDELAIEISKSTTDVFFDALLSLINNRIFSIIVLTAVLFNTIALILLTFPEYAARFTYGFAVLDSFFLGIYMAEALIKITALGFAYFKSGWNLLDFFILLTSMLDFIVQFFLSSISGGGSSFMRIIRIFRAMRALRALRMLRTITILHSLQVLVTTLVQSMSSMMVVLFLMLLFMYMFAVMGRQLYADASHRYFGDLFTSVTTLFQLLTFDDWFYMYDDVTKTNPSYWHFIIFAIAYTLVEYFIFLNLFMAVLVDTFQSQLKKSEAKAAADPEIIAFENEQAEQEAVEGPTGPSTEWPQGRPILHFNPHMEDLGHIQLEERILYTQFYSILTSLDYHSYMQKQNFLMVHRLLDKCQDPRLLLNNQQAEHE</sequence>
<evidence type="ECO:0000256" key="2">
    <source>
        <dbReference type="ARBA" id="ARBA00022692"/>
    </source>
</evidence>
<evidence type="ECO:0000256" key="5">
    <source>
        <dbReference type="SAM" id="Phobius"/>
    </source>
</evidence>
<dbReference type="AlphaFoldDB" id="A0A1D1UKW7"/>
<dbReference type="EMBL" id="BDGG01000001">
    <property type="protein sequence ID" value="GAU90344.1"/>
    <property type="molecule type" value="Genomic_DNA"/>
</dbReference>
<dbReference type="Pfam" id="PF00520">
    <property type="entry name" value="Ion_trans"/>
    <property type="match status" value="1"/>
</dbReference>
<keyword evidence="3 5" id="KW-1133">Transmembrane helix</keyword>
<feature type="transmembrane region" description="Helical" evidence="5">
    <location>
        <begin position="193"/>
        <end position="210"/>
    </location>
</feature>
<evidence type="ECO:0000313" key="8">
    <source>
        <dbReference type="Proteomes" id="UP000186922"/>
    </source>
</evidence>
<comment type="caution">
    <text evidence="7">The sequence shown here is derived from an EMBL/GenBank/DDBJ whole genome shotgun (WGS) entry which is preliminary data.</text>
</comment>
<dbReference type="InterPro" id="IPR028746">
    <property type="entry name" value="CatSper1"/>
</dbReference>
<dbReference type="PANTHER" id="PTHR47193">
    <property type="entry name" value="CATION CHANNEL SPERM-ASSOCIATED PROTEIN 1"/>
    <property type="match status" value="1"/>
</dbReference>
<keyword evidence="8" id="KW-1185">Reference proteome</keyword>
<dbReference type="PANTHER" id="PTHR47193:SF1">
    <property type="entry name" value="CATION CHANNEL SPERM-ASSOCIATED PROTEIN 1"/>
    <property type="match status" value="1"/>
</dbReference>
<dbReference type="Gene3D" id="1.20.120.350">
    <property type="entry name" value="Voltage-gated potassium channels. Chain C"/>
    <property type="match status" value="1"/>
</dbReference>
<feature type="transmembrane region" description="Helical" evidence="5">
    <location>
        <begin position="222"/>
        <end position="239"/>
    </location>
</feature>
<feature type="transmembrane region" description="Helical" evidence="5">
    <location>
        <begin position="122"/>
        <end position="148"/>
    </location>
</feature>
<dbReference type="InterPro" id="IPR005821">
    <property type="entry name" value="Ion_trans_dom"/>
</dbReference>
<reference evidence="7 8" key="1">
    <citation type="journal article" date="2016" name="Nat. Commun.">
        <title>Extremotolerant tardigrade genome and improved radiotolerance of human cultured cells by tardigrade-unique protein.</title>
        <authorList>
            <person name="Hashimoto T."/>
            <person name="Horikawa D.D."/>
            <person name="Saito Y."/>
            <person name="Kuwahara H."/>
            <person name="Kozuka-Hata H."/>
            <person name="Shin-I T."/>
            <person name="Minakuchi Y."/>
            <person name="Ohishi K."/>
            <person name="Motoyama A."/>
            <person name="Aizu T."/>
            <person name="Enomoto A."/>
            <person name="Kondo K."/>
            <person name="Tanaka S."/>
            <person name="Hara Y."/>
            <person name="Koshikawa S."/>
            <person name="Sagara H."/>
            <person name="Miura T."/>
            <person name="Yokobori S."/>
            <person name="Miyagawa K."/>
            <person name="Suzuki Y."/>
            <person name="Kubo T."/>
            <person name="Oyama M."/>
            <person name="Kohara Y."/>
            <person name="Fujiyama A."/>
            <person name="Arakawa K."/>
            <person name="Katayama T."/>
            <person name="Toyoda A."/>
            <person name="Kunieda T."/>
        </authorList>
    </citation>
    <scope>NUCLEOTIDE SEQUENCE [LARGE SCALE GENOMIC DNA]</scope>
    <source>
        <strain evidence="7 8">YOKOZUNA-1</strain>
    </source>
</reference>
<accession>A0A1D1UKW7</accession>
<gene>
    <name evidence="7" type="primary">RvY_02772-1</name>
    <name evidence="7" type="synonym">RvY_02772.1</name>
    <name evidence="7" type="ORF">RvY_02772</name>
</gene>